<protein>
    <recommendedName>
        <fullName evidence="2">BTB domain-containing protein</fullName>
    </recommendedName>
</protein>
<sequence length="371" mass="42061">MPSHSGPPFQGSGRRDATYDHLDDLRTTSIFSGLSSLLLSDKFSDMTITCGGRTFKAHRAIVCPQSSFFDKAFSSGFKEASSSTINLPEDDPDVLQRLLQFLYTGNYDEGVSFNRERPSEVSFLSPEEVGIEMAAPIGVAIPYRRKQPGHATSQSRQGHDSTSGEEEEEEKEEDDDEYDEGEYGEGLSTGYYASRDGDYQPNAQMIGMGNHLHEPDEEYDDFTSNVNEAAVESRDILGVGEVFNTESERLAAVRQLSNMRQELFLHLRLFIMADKYDVPALKLLARERFYRSAEHTWEVADEFPNIVDEIYTNTTEAEVAMREIVCRLVGSRLTCDDARKRMEWVMKKHGDFAVGVMNYYIAHDARERIWI</sequence>
<organism evidence="3 4">
    <name type="scientific">Colletotrichum karsti</name>
    <dbReference type="NCBI Taxonomy" id="1095194"/>
    <lineage>
        <taxon>Eukaryota</taxon>
        <taxon>Fungi</taxon>
        <taxon>Dikarya</taxon>
        <taxon>Ascomycota</taxon>
        <taxon>Pezizomycotina</taxon>
        <taxon>Sordariomycetes</taxon>
        <taxon>Hypocreomycetidae</taxon>
        <taxon>Glomerellales</taxon>
        <taxon>Glomerellaceae</taxon>
        <taxon>Colletotrichum</taxon>
        <taxon>Colletotrichum boninense species complex</taxon>
    </lineage>
</organism>
<dbReference type="SMART" id="SM00225">
    <property type="entry name" value="BTB"/>
    <property type="match status" value="1"/>
</dbReference>
<dbReference type="Proteomes" id="UP000781932">
    <property type="component" value="Unassembled WGS sequence"/>
</dbReference>
<accession>A0A9P6HXL5</accession>
<dbReference type="InterPro" id="IPR011333">
    <property type="entry name" value="SKP1/BTB/POZ_sf"/>
</dbReference>
<dbReference type="RefSeq" id="XP_038741461.1">
    <property type="nucleotide sequence ID" value="XM_038893346.1"/>
</dbReference>
<feature type="compositionally biased region" description="Acidic residues" evidence="1">
    <location>
        <begin position="163"/>
        <end position="183"/>
    </location>
</feature>
<evidence type="ECO:0000259" key="2">
    <source>
        <dbReference type="PROSITE" id="PS50097"/>
    </source>
</evidence>
<comment type="caution">
    <text evidence="3">The sequence shown here is derived from an EMBL/GenBank/DDBJ whole genome shotgun (WGS) entry which is preliminary data.</text>
</comment>
<dbReference type="EMBL" id="JAATWM020000041">
    <property type="protein sequence ID" value="KAF9872000.1"/>
    <property type="molecule type" value="Genomic_DNA"/>
</dbReference>
<feature type="domain" description="BTB" evidence="2">
    <location>
        <begin position="44"/>
        <end position="111"/>
    </location>
</feature>
<reference evidence="3" key="2">
    <citation type="submission" date="2020-11" db="EMBL/GenBank/DDBJ databases">
        <title>Whole genome sequencing of Colletotrichum sp.</title>
        <authorList>
            <person name="Li H."/>
        </authorList>
    </citation>
    <scope>NUCLEOTIDE SEQUENCE</scope>
    <source>
        <strain evidence="3">CkLH20</strain>
    </source>
</reference>
<keyword evidence="4" id="KW-1185">Reference proteome</keyword>
<dbReference type="InterPro" id="IPR000210">
    <property type="entry name" value="BTB/POZ_dom"/>
</dbReference>
<gene>
    <name evidence="3" type="ORF">CkaCkLH20_10632</name>
</gene>
<dbReference type="PROSITE" id="PS50097">
    <property type="entry name" value="BTB"/>
    <property type="match status" value="1"/>
</dbReference>
<feature type="region of interest" description="Disordered" evidence="1">
    <location>
        <begin position="146"/>
        <end position="196"/>
    </location>
</feature>
<evidence type="ECO:0000313" key="3">
    <source>
        <dbReference type="EMBL" id="KAF9872000.1"/>
    </source>
</evidence>
<dbReference type="SUPFAM" id="SSF54695">
    <property type="entry name" value="POZ domain"/>
    <property type="match status" value="1"/>
</dbReference>
<dbReference type="AlphaFoldDB" id="A0A9P6HXL5"/>
<dbReference type="Gene3D" id="3.30.710.10">
    <property type="entry name" value="Potassium Channel Kv1.1, Chain A"/>
    <property type="match status" value="1"/>
</dbReference>
<name>A0A9P6HXL5_9PEZI</name>
<evidence type="ECO:0000313" key="4">
    <source>
        <dbReference type="Proteomes" id="UP000781932"/>
    </source>
</evidence>
<dbReference type="PANTHER" id="PTHR47843">
    <property type="entry name" value="BTB DOMAIN-CONTAINING PROTEIN-RELATED"/>
    <property type="match status" value="1"/>
</dbReference>
<evidence type="ECO:0000256" key="1">
    <source>
        <dbReference type="SAM" id="MobiDB-lite"/>
    </source>
</evidence>
<reference evidence="3" key="1">
    <citation type="submission" date="2020-03" db="EMBL/GenBank/DDBJ databases">
        <authorList>
            <person name="He L."/>
        </authorList>
    </citation>
    <scope>NUCLEOTIDE SEQUENCE</scope>
    <source>
        <strain evidence="3">CkLH20</strain>
    </source>
</reference>
<dbReference type="PANTHER" id="PTHR47843:SF5">
    <property type="entry name" value="BTB_POZ DOMAIN PROTEIN"/>
    <property type="match status" value="1"/>
</dbReference>
<dbReference type="OrthoDB" id="1022638at2759"/>
<dbReference type="GeneID" id="62166420"/>
<dbReference type="Pfam" id="PF00651">
    <property type="entry name" value="BTB"/>
    <property type="match status" value="1"/>
</dbReference>
<proteinExistence type="predicted"/>
<dbReference type="CDD" id="cd18186">
    <property type="entry name" value="BTB_POZ_ZBTB_KLHL-like"/>
    <property type="match status" value="1"/>
</dbReference>